<proteinExistence type="predicted"/>
<dbReference type="SUPFAM" id="SSF53448">
    <property type="entry name" value="Nucleotide-diphospho-sugar transferases"/>
    <property type="match status" value="1"/>
</dbReference>
<evidence type="ECO:0000313" key="4">
    <source>
        <dbReference type="Proteomes" id="UP000231702"/>
    </source>
</evidence>
<dbReference type="Proteomes" id="UP000231702">
    <property type="component" value="Unassembled WGS sequence"/>
</dbReference>
<protein>
    <submittedName>
        <fullName evidence="2">Glycosyl transferase family 2</fullName>
    </submittedName>
</protein>
<gene>
    <name evidence="1" type="ORF">CVM39_03400</name>
    <name evidence="2" type="ORF">SAMN06297129_1681</name>
</gene>
<evidence type="ECO:0000313" key="2">
    <source>
        <dbReference type="EMBL" id="SNY50089.1"/>
    </source>
</evidence>
<evidence type="ECO:0000313" key="3">
    <source>
        <dbReference type="Proteomes" id="UP000231655"/>
    </source>
</evidence>
<evidence type="ECO:0000313" key="1">
    <source>
        <dbReference type="EMBL" id="PJE31413.1"/>
    </source>
</evidence>
<dbReference type="InterPro" id="IPR029044">
    <property type="entry name" value="Nucleotide-diphossugar_trans"/>
</dbReference>
<dbReference type="OrthoDB" id="3010234at2"/>
<dbReference type="Proteomes" id="UP000231655">
    <property type="component" value="Unassembled WGS sequence"/>
</dbReference>
<reference evidence="2 3" key="1">
    <citation type="submission" date="2017-09" db="EMBL/GenBank/DDBJ databases">
        <authorList>
            <person name="Ehlers B."/>
            <person name="Leendertz F.H."/>
        </authorList>
    </citation>
    <scope>NUCLEOTIDE SEQUENCE [LARGE SCALE GENOMIC DNA]</scope>
    <source>
        <strain evidence="2 3">CGMCC 1.12662</strain>
    </source>
</reference>
<dbReference type="RefSeq" id="WP_097145443.1">
    <property type="nucleotide sequence ID" value="NZ_OBEA01000003.1"/>
</dbReference>
<dbReference type="EMBL" id="PGTD01000009">
    <property type="protein sequence ID" value="PJE31413.1"/>
    <property type="molecule type" value="Genomic_DNA"/>
</dbReference>
<reference evidence="1 4" key="2">
    <citation type="journal article" date="2018" name="Int. J. Syst. Evol. Microbiol.">
        <title>Pseudooceanicola lipolyticus sp. nov., a marine alphaproteobacterium, reclassification of Oceanicola flagellatus as Pseudooceanicola flagellatus comb. nov. and emended description of the genus Pseudooceanicola.</title>
        <authorList>
            <person name="Huang M.-M."/>
            <person name="Guo L.-L."/>
            <person name="Wu Y.-H."/>
            <person name="Lai Q.-L."/>
            <person name="Shao Z.-Z."/>
            <person name="Wang C.-S."/>
            <person name="Wu M."/>
            <person name="Xu X.-W."/>
        </authorList>
    </citation>
    <scope>NUCLEOTIDE SEQUENCE [LARGE SCALE GENOMIC DNA]</scope>
    <source>
        <strain evidence="1 4">Ar-45</strain>
    </source>
</reference>
<organism evidence="2 3">
    <name type="scientific">Pseudooceanicola antarcticus</name>
    <dbReference type="NCBI Taxonomy" id="1247613"/>
    <lineage>
        <taxon>Bacteria</taxon>
        <taxon>Pseudomonadati</taxon>
        <taxon>Pseudomonadota</taxon>
        <taxon>Alphaproteobacteria</taxon>
        <taxon>Rhodobacterales</taxon>
        <taxon>Paracoccaceae</taxon>
        <taxon>Pseudooceanicola</taxon>
    </lineage>
</organism>
<accession>A0A285IPZ2</accession>
<dbReference type="AlphaFoldDB" id="A0A285IPZ2"/>
<dbReference type="GO" id="GO:0016740">
    <property type="term" value="F:transferase activity"/>
    <property type="evidence" value="ECO:0007669"/>
    <property type="project" value="UniProtKB-KW"/>
</dbReference>
<keyword evidence="2" id="KW-0808">Transferase</keyword>
<sequence>MNMVPKTSAQPLHVVNLKDALESGLTFGQLLPKGVDVGILIDRETRIDLLEAALAKSREWGDLRWSLCISRRLSHLSDNGRHWLDFTRFLLAAQDHAAAARALAEVRREDVKAEGWTDVAFRVAIGLRDEARAREIIAELPEDSPLTAPLRLELVKGLFVWGSYAEARRELDAIIAEHGATPASAMADARLVMAEEGPLAALKRLDEHSDVLPPASEAYRGLKLEFMIHRGRYNEALDLALAWLEDAPLSEALYGPAAWAAREADRAVEFGAVLSELNRKYPSRLSLAEALCNHAIEIGDQAAYARTLRQIRERGTWTWMLLQFSAACHSPLETNVASFFRMLRSDGIRYPGVSVLYAVFLYYYQHETSWLEQAHELVEELRGSAMNDPSVLALHLRLLIALNRDEEAEAAYDALPRGMTRVAELAPFRMYFQARAGQDEEARKGWVRHLGETAHIALNARSSYPEEVQIRFDGTPGQVLSFTTVFNGIEYVEWFLGYYRDLGVDHFFFVDNGSTDGTVEFLRDQPDVSLLSNPGSFAASACGVFWLNHVMRRYGVGHWCLHLDIDEALVFPGMDSGRSLAQMLAYFDANGFELAGGMMIDIYPDALQSGEESNPFEASCYIDRDYVSMRNELPPYAFVKGGIRAKRTGRSLMMTKAPLVKMRPDTAYFANNHNCGHQKMADISVALLHYKFIGAFTARVKEAVDRREHFQGAHFYKLLQRDFSEKAGGEQLVSGSSVRYRGAAHLVDLGLLRTSSAWEGHEWRAGVDDE</sequence>
<dbReference type="EMBL" id="OBEA01000003">
    <property type="protein sequence ID" value="SNY50089.1"/>
    <property type="molecule type" value="Genomic_DNA"/>
</dbReference>
<dbReference type="Pfam" id="PF13704">
    <property type="entry name" value="Glyco_tranf_2_4"/>
    <property type="match status" value="1"/>
</dbReference>
<keyword evidence="4" id="KW-1185">Reference proteome</keyword>
<name>A0A285IPZ2_9RHOB</name>